<proteinExistence type="inferred from homology"/>
<dbReference type="InterPro" id="IPR000568">
    <property type="entry name" value="ATP_synth_F0_asu"/>
</dbReference>
<protein>
    <submittedName>
        <fullName evidence="12">ATP synthetase subunit 6</fullName>
    </submittedName>
</protein>
<keyword evidence="8" id="KW-0406">Ion transport</keyword>
<feature type="transmembrane region" description="Helical" evidence="11">
    <location>
        <begin position="116"/>
        <end position="135"/>
    </location>
</feature>
<dbReference type="PRINTS" id="PR00123">
    <property type="entry name" value="ATPASEA"/>
</dbReference>
<evidence type="ECO:0000256" key="6">
    <source>
        <dbReference type="ARBA" id="ARBA00022781"/>
    </source>
</evidence>
<dbReference type="GO" id="GO:0045259">
    <property type="term" value="C:proton-transporting ATP synthase complex"/>
    <property type="evidence" value="ECO:0007669"/>
    <property type="project" value="UniProtKB-KW"/>
</dbReference>
<keyword evidence="4" id="KW-0138">CF(0)</keyword>
<evidence type="ECO:0000256" key="4">
    <source>
        <dbReference type="ARBA" id="ARBA00022547"/>
    </source>
</evidence>
<dbReference type="SUPFAM" id="SSF81336">
    <property type="entry name" value="F1F0 ATP synthase subunit A"/>
    <property type="match status" value="1"/>
</dbReference>
<evidence type="ECO:0000256" key="10">
    <source>
        <dbReference type="ARBA" id="ARBA00023310"/>
    </source>
</evidence>
<dbReference type="GO" id="GO:0015986">
    <property type="term" value="P:proton motive force-driven ATP synthesis"/>
    <property type="evidence" value="ECO:0007669"/>
    <property type="project" value="InterPro"/>
</dbReference>
<keyword evidence="3" id="KW-0813">Transport</keyword>
<evidence type="ECO:0000256" key="3">
    <source>
        <dbReference type="ARBA" id="ARBA00022448"/>
    </source>
</evidence>
<keyword evidence="6" id="KW-0375">Hydrogen ion transport</keyword>
<feature type="transmembrane region" description="Helical" evidence="11">
    <location>
        <begin position="53"/>
        <end position="72"/>
    </location>
</feature>
<accession>A0A4Y5SDX0</accession>
<evidence type="ECO:0000256" key="1">
    <source>
        <dbReference type="ARBA" id="ARBA00004141"/>
    </source>
</evidence>
<evidence type="ECO:0000256" key="2">
    <source>
        <dbReference type="ARBA" id="ARBA00006810"/>
    </source>
</evidence>
<evidence type="ECO:0000256" key="9">
    <source>
        <dbReference type="ARBA" id="ARBA00023136"/>
    </source>
</evidence>
<gene>
    <name evidence="12" type="primary">atp6</name>
</gene>
<keyword evidence="12" id="KW-0496">Mitochondrion</keyword>
<evidence type="ECO:0000256" key="8">
    <source>
        <dbReference type="ARBA" id="ARBA00023065"/>
    </source>
</evidence>
<evidence type="ECO:0000313" key="12">
    <source>
        <dbReference type="EMBL" id="QDA21732.1"/>
    </source>
</evidence>
<organism evidence="12">
    <name type="scientific">Amphimerus sp. JM-2019</name>
    <dbReference type="NCBI Taxonomy" id="2588351"/>
    <lineage>
        <taxon>Eukaryota</taxon>
        <taxon>Metazoa</taxon>
        <taxon>Spiralia</taxon>
        <taxon>Lophotrochozoa</taxon>
        <taxon>Platyhelminthes</taxon>
        <taxon>Trematoda</taxon>
        <taxon>Digenea</taxon>
        <taxon>Opisthorchiida</taxon>
        <taxon>Opisthorchiata</taxon>
        <taxon>Opisthorchiidae</taxon>
        <taxon>Amphimerus</taxon>
    </lineage>
</organism>
<name>A0A4Y5SDX0_9TREM</name>
<keyword evidence="7 11" id="KW-1133">Transmembrane helix</keyword>
<dbReference type="AlphaFoldDB" id="A0A4Y5SDX0"/>
<geneLocation type="mitochondrion" evidence="12"/>
<feature type="transmembrane region" description="Helical" evidence="11">
    <location>
        <begin position="84"/>
        <end position="104"/>
    </location>
</feature>
<evidence type="ECO:0000256" key="11">
    <source>
        <dbReference type="SAM" id="Phobius"/>
    </source>
</evidence>
<sequence>MFVSRSFGVLSLVFSVMGRNLGDFFYRLVLFGLLFSFLSLRLPYVYGMGGFSVFILFLIFPMFLCLFFSRMFDGSMSEFFSCFVPIGTPLWMAPFVCLAETLSYVVRPVVLMMRPFVNLSAGAMGGYALGLMSFLNFWVVVFLFLLFFYEVFVAVVHWFIVFSMLSFSEDH</sequence>
<evidence type="ECO:0000256" key="5">
    <source>
        <dbReference type="ARBA" id="ARBA00022692"/>
    </source>
</evidence>
<keyword evidence="10" id="KW-0066">ATP synthesis</keyword>
<comment type="similarity">
    <text evidence="2">Belongs to the ATPase A chain family.</text>
</comment>
<comment type="subcellular location">
    <subcellularLocation>
        <location evidence="1">Membrane</location>
        <topology evidence="1">Multi-pass membrane protein</topology>
    </subcellularLocation>
</comment>
<keyword evidence="5 11" id="KW-0812">Transmembrane</keyword>
<dbReference type="GO" id="GO:0015078">
    <property type="term" value="F:proton transmembrane transporter activity"/>
    <property type="evidence" value="ECO:0007669"/>
    <property type="project" value="InterPro"/>
</dbReference>
<keyword evidence="9 11" id="KW-0472">Membrane</keyword>
<reference evidence="12" key="1">
    <citation type="journal article" date="2019" name="Acta Trop.">
        <title>Characterization of the mitochondrial genome sequences of the liver fluke Amphimerus sp. (Trematoda: Opisthorchiidae) from Ecuador and phylogenetic implications.</title>
        <authorList>
            <person name="Ma J."/>
            <person name="He J.-J."/>
            <person name="Zhou C.-Y."/>
            <person name="Sun M.-M."/>
            <person name="Cevallos W."/>
            <person name="Sugiyama H."/>
            <person name="Zhu X.-Q."/>
            <person name="Calvopina M."/>
        </authorList>
    </citation>
    <scope>NUCLEOTIDE SEQUENCE</scope>
</reference>
<dbReference type="EMBL" id="MK238506">
    <property type="protein sequence ID" value="QDA21732.1"/>
    <property type="molecule type" value="Genomic_DNA"/>
</dbReference>
<feature type="transmembrane region" description="Helical" evidence="11">
    <location>
        <begin position="141"/>
        <end position="165"/>
    </location>
</feature>
<dbReference type="InterPro" id="IPR035908">
    <property type="entry name" value="F0_ATP_A_sf"/>
</dbReference>
<evidence type="ECO:0000256" key="7">
    <source>
        <dbReference type="ARBA" id="ARBA00022989"/>
    </source>
</evidence>
<dbReference type="Gene3D" id="1.20.120.220">
    <property type="entry name" value="ATP synthase, F0 complex, subunit A"/>
    <property type="match status" value="1"/>
</dbReference>